<protein>
    <submittedName>
        <fullName evidence="2">Uncharacterized protein</fullName>
    </submittedName>
</protein>
<comment type="caution">
    <text evidence="2">The sequence shown here is derived from an EMBL/GenBank/DDBJ whole genome shotgun (WGS) entry which is preliminary data.</text>
</comment>
<keyword evidence="1" id="KW-0812">Transmembrane</keyword>
<organism evidence="2 3">
    <name type="scientific">Candidatus Similichlamydia laticola</name>
    <dbReference type="NCBI Taxonomy" id="2170265"/>
    <lineage>
        <taxon>Bacteria</taxon>
        <taxon>Pseudomonadati</taxon>
        <taxon>Chlamydiota</taxon>
        <taxon>Chlamydiia</taxon>
        <taxon>Parachlamydiales</taxon>
        <taxon>Candidatus Parilichlamydiaceae</taxon>
        <taxon>Candidatus Similichlamydia</taxon>
    </lineage>
</organism>
<dbReference type="Proteomes" id="UP000253816">
    <property type="component" value="Unassembled WGS sequence"/>
</dbReference>
<sequence length="124" mass="14200">MDLVNKVQQVALQSFNATRDLVLLVGRQCVHLYTDYKDNPFVFGLTSLLTILLIALLDKVMNLYWPRPFHCLWLLFDTLLALFVFVLCIPFSLFGLSTIIKVVQIVFDSFVSGINTFLTNPKQN</sequence>
<proteinExistence type="predicted"/>
<feature type="transmembrane region" description="Helical" evidence="1">
    <location>
        <begin position="72"/>
        <end position="93"/>
    </location>
</feature>
<gene>
    <name evidence="2" type="ORF">HAT2_00147</name>
</gene>
<keyword evidence="1" id="KW-1133">Transmembrane helix</keyword>
<feature type="transmembrane region" description="Helical" evidence="1">
    <location>
        <begin position="41"/>
        <end position="60"/>
    </location>
</feature>
<reference evidence="2 3" key="1">
    <citation type="submission" date="2018-07" db="EMBL/GenBank/DDBJ databases">
        <title>Comparative genomics of the Candidatus Parilichlamydiaceae reveals evidence of convergent evolution and genome reduction in the phylum Chlamydiae.</title>
        <authorList>
            <person name="Taylor-Brown A."/>
            <person name="Polkinghorne A."/>
        </authorList>
    </citation>
    <scope>NUCLEOTIDE SEQUENCE [LARGE SCALE GENOMIC DNA]</scope>
    <source>
        <strain evidence="2 3">Hat2</strain>
    </source>
</reference>
<evidence type="ECO:0000256" key="1">
    <source>
        <dbReference type="SAM" id="Phobius"/>
    </source>
</evidence>
<evidence type="ECO:0000313" key="3">
    <source>
        <dbReference type="Proteomes" id="UP000253816"/>
    </source>
</evidence>
<keyword evidence="3" id="KW-1185">Reference proteome</keyword>
<dbReference type="AlphaFoldDB" id="A0A369KFT7"/>
<evidence type="ECO:0000313" key="2">
    <source>
        <dbReference type="EMBL" id="RDB31767.1"/>
    </source>
</evidence>
<accession>A0A369KFT7</accession>
<dbReference type="EMBL" id="QQBG01000008">
    <property type="protein sequence ID" value="RDB31767.1"/>
    <property type="molecule type" value="Genomic_DNA"/>
</dbReference>
<name>A0A369KFT7_9BACT</name>
<keyword evidence="1" id="KW-0472">Membrane</keyword>